<comment type="caution">
    <text evidence="2">The sequence shown here is derived from an EMBL/GenBank/DDBJ whole genome shotgun (WGS) entry which is preliminary data.</text>
</comment>
<proteinExistence type="predicted"/>
<evidence type="ECO:0000256" key="1">
    <source>
        <dbReference type="SAM" id="Coils"/>
    </source>
</evidence>
<dbReference type="RefSeq" id="WP_131913727.1">
    <property type="nucleotide sequence ID" value="NZ_OU594967.1"/>
</dbReference>
<dbReference type="EMBL" id="SMGD01000015">
    <property type="protein sequence ID" value="TCK47274.1"/>
    <property type="molecule type" value="Genomic_DNA"/>
</dbReference>
<keyword evidence="3" id="KW-1185">Reference proteome</keyword>
<dbReference type="AlphaFoldDB" id="A0A4R1JA02"/>
<dbReference type="Proteomes" id="UP000295565">
    <property type="component" value="Unassembled WGS sequence"/>
</dbReference>
<keyword evidence="1" id="KW-0175">Coiled coil</keyword>
<name>A0A4R1JA02_9GAMM</name>
<evidence type="ECO:0000313" key="3">
    <source>
        <dbReference type="Proteomes" id="UP000295565"/>
    </source>
</evidence>
<evidence type="ECO:0000313" key="2">
    <source>
        <dbReference type="EMBL" id="TCK47274.1"/>
    </source>
</evidence>
<dbReference type="OrthoDB" id="6314559at2"/>
<sequence>MPQNEIQQLLYEFAKQGKKPTLAQLKAKLSQSYPLPVLINALKQAPSKPLDPKDPAISVPTLDSLSKRIEQLEKTQIELIERIHTLEKANH</sequence>
<organism evidence="2 3">
    <name type="scientific">Celerinatantimonas diazotrophica</name>
    <dbReference type="NCBI Taxonomy" id="412034"/>
    <lineage>
        <taxon>Bacteria</taxon>
        <taxon>Pseudomonadati</taxon>
        <taxon>Pseudomonadota</taxon>
        <taxon>Gammaproteobacteria</taxon>
        <taxon>Celerinatantimonadaceae</taxon>
        <taxon>Celerinatantimonas</taxon>
    </lineage>
</organism>
<feature type="coiled-coil region" evidence="1">
    <location>
        <begin position="62"/>
        <end position="89"/>
    </location>
</feature>
<gene>
    <name evidence="2" type="ORF">EV690_2983</name>
</gene>
<protein>
    <submittedName>
        <fullName evidence="2">Uncharacterized protein</fullName>
    </submittedName>
</protein>
<reference evidence="2 3" key="1">
    <citation type="submission" date="2019-03" db="EMBL/GenBank/DDBJ databases">
        <title>Genomic Encyclopedia of Type Strains, Phase IV (KMG-IV): sequencing the most valuable type-strain genomes for metagenomic binning, comparative biology and taxonomic classification.</title>
        <authorList>
            <person name="Goeker M."/>
        </authorList>
    </citation>
    <scope>NUCLEOTIDE SEQUENCE [LARGE SCALE GENOMIC DNA]</scope>
    <source>
        <strain evidence="2 3">DSM 18577</strain>
    </source>
</reference>
<accession>A0A4R1JA02</accession>